<dbReference type="InterPro" id="IPR015943">
    <property type="entry name" value="WD40/YVTN_repeat-like_dom_sf"/>
</dbReference>
<dbReference type="GO" id="GO:0005737">
    <property type="term" value="C:cytoplasm"/>
    <property type="evidence" value="ECO:0007669"/>
    <property type="project" value="TreeGrafter"/>
</dbReference>
<evidence type="ECO:0000313" key="2">
    <source>
        <dbReference type="EMBL" id="CCC89975.1"/>
    </source>
</evidence>
<dbReference type="AlphaFoldDB" id="G0UKS0"/>
<dbReference type="EMBL" id="HE575317">
    <property type="protein sequence ID" value="CCC89975.1"/>
    <property type="molecule type" value="Genomic_DNA"/>
</dbReference>
<reference evidence="2" key="1">
    <citation type="journal article" date="2012" name="Proc. Natl. Acad. Sci. U.S.A.">
        <title>Antigenic diversity is generated by distinct evolutionary mechanisms in African trypanosome species.</title>
        <authorList>
            <person name="Jackson A.P."/>
            <person name="Berry A."/>
            <person name="Aslett M."/>
            <person name="Allison H.C."/>
            <person name="Burton P."/>
            <person name="Vavrova-Anderson J."/>
            <person name="Brown R."/>
            <person name="Browne H."/>
            <person name="Corton N."/>
            <person name="Hauser H."/>
            <person name="Gamble J."/>
            <person name="Gilderthorp R."/>
            <person name="Marcello L."/>
            <person name="McQuillan J."/>
            <person name="Otto T.D."/>
            <person name="Quail M.A."/>
            <person name="Sanders M.J."/>
            <person name="van Tonder A."/>
            <person name="Ginger M.L."/>
            <person name="Field M.C."/>
            <person name="Barry J.D."/>
            <person name="Hertz-Fowler C."/>
            <person name="Berriman M."/>
        </authorList>
    </citation>
    <scope>NUCLEOTIDE SEQUENCE</scope>
    <source>
        <strain evidence="2">IL3000</strain>
    </source>
</reference>
<protein>
    <submittedName>
        <fullName evidence="2">Uncharacterized protein TCIL3000_4_580</fullName>
    </submittedName>
</protein>
<dbReference type="VEuPathDB" id="TriTrypDB:TcIL3000_4_580"/>
<gene>
    <name evidence="2" type="ORF">TCIL3000_4_580</name>
</gene>
<dbReference type="PANTHER" id="PTHR14593:SF5">
    <property type="entry name" value="WD REPEAT-CONTAINING PROTEIN 11"/>
    <property type="match status" value="1"/>
</dbReference>
<dbReference type="Gene3D" id="1.25.40.470">
    <property type="match status" value="1"/>
</dbReference>
<organism evidence="2">
    <name type="scientific">Trypanosoma congolense (strain IL3000)</name>
    <dbReference type="NCBI Taxonomy" id="1068625"/>
    <lineage>
        <taxon>Eukaryota</taxon>
        <taxon>Discoba</taxon>
        <taxon>Euglenozoa</taxon>
        <taxon>Kinetoplastea</taxon>
        <taxon>Metakinetoplastina</taxon>
        <taxon>Trypanosomatida</taxon>
        <taxon>Trypanosomatidae</taxon>
        <taxon>Trypanosoma</taxon>
        <taxon>Nannomonas</taxon>
    </lineage>
</organism>
<dbReference type="InterPro" id="IPR036322">
    <property type="entry name" value="WD40_repeat_dom_sf"/>
</dbReference>
<dbReference type="PANTHER" id="PTHR14593">
    <property type="entry name" value="WD REPEAT-CONTAINING PROTEIN 11"/>
    <property type="match status" value="1"/>
</dbReference>
<sequence length="700" mass="77048">MKDVTVDVSGTFLLLTFLSGAFEVWNIEESRIIYTYEGKPVASASWAPQKFVSVLAGMRGAPEILLIVFADGTISFWTVSWDQVVPNRDAVPMFPSGSPLRVMCTPTKEVSVLLDGGGAISVVCANMSGLHVYPLKDIPSGRVATALAVSKSENAPPSGDVAARPDTEAPVEYLAVTFADGALGVWNVTTKERVSFSTSPGINIKARRVTWLRDVIVVLTETGNVAVLDKSLTTVNSSVYSKALRRPLQSGAFFLPEHRTYIQGTLETQVTSRSVPNSTRAVFDHPPSHLVRDIPLERLPCRGPFGQVITTGISTLARELELYRKTMIPKRISDSIRRACAQRRVDEIALLVSCFFGQQDRERLWYQICLRRQLHSGVPGPVSSGFQASVPERKKLSNETWAPIPYYRAGRFSEVFSLSEAVFCNHVHLNERRTEALERYKREGQDMFAPRFLTARELLKLQQPQKAIDVLMDVNHESDQFPHLSDFAVAIAASVAALKGPSSELLTLTTSRVSALLRARGELDSAVDKYLLSGHYYEAVKTLQMSGRWSGAAALAKLSPINAQHQRELLSRWCSHLMRRGEVMEAARILILLSLSFQAIVLLGESSQFKDIAGLLAIVFLEDASYSTDEHLHEPVTLLTRESDSSEALSLQEVLLDALMDYANLLTSTGNVASAQIVMEYVASLKSRSRGGVSNDTSVS</sequence>
<dbReference type="SUPFAM" id="SSF50978">
    <property type="entry name" value="WD40 repeat-like"/>
    <property type="match status" value="1"/>
</dbReference>
<dbReference type="Gene3D" id="2.130.10.10">
    <property type="entry name" value="YVTN repeat-like/Quinoprotein amine dehydrogenase"/>
    <property type="match status" value="1"/>
</dbReference>
<evidence type="ECO:0000259" key="1">
    <source>
        <dbReference type="Pfam" id="PF23774"/>
    </source>
</evidence>
<dbReference type="InterPro" id="IPR039694">
    <property type="entry name" value="WDR11"/>
</dbReference>
<feature type="domain" description="Gem-associated protein 5 TPR" evidence="1">
    <location>
        <begin position="504"/>
        <end position="609"/>
    </location>
</feature>
<accession>G0UKS0</accession>
<dbReference type="Pfam" id="PF23774">
    <property type="entry name" value="TPR_GEMI5"/>
    <property type="match status" value="1"/>
</dbReference>
<name>G0UKS0_TRYCI</name>
<proteinExistence type="predicted"/>
<dbReference type="InterPro" id="IPR056421">
    <property type="entry name" value="TPR_GEMI5"/>
</dbReference>